<reference evidence="1 2" key="1">
    <citation type="submission" date="2019-05" db="EMBL/GenBank/DDBJ databases">
        <title>Another draft genome of Portunus trituberculatus and its Hox gene families provides insights of decapod evolution.</title>
        <authorList>
            <person name="Jeong J.-H."/>
            <person name="Song I."/>
            <person name="Kim S."/>
            <person name="Choi T."/>
            <person name="Kim D."/>
            <person name="Ryu S."/>
            <person name="Kim W."/>
        </authorList>
    </citation>
    <scope>NUCLEOTIDE SEQUENCE [LARGE SCALE GENOMIC DNA]</scope>
    <source>
        <tissue evidence="1">Muscle</tissue>
    </source>
</reference>
<accession>A0A5B7EV03</accession>
<comment type="caution">
    <text evidence="1">The sequence shown here is derived from an EMBL/GenBank/DDBJ whole genome shotgun (WGS) entry which is preliminary data.</text>
</comment>
<dbReference type="EMBL" id="VSRR010003727">
    <property type="protein sequence ID" value="MPC37255.1"/>
    <property type="molecule type" value="Genomic_DNA"/>
</dbReference>
<dbReference type="Proteomes" id="UP000324222">
    <property type="component" value="Unassembled WGS sequence"/>
</dbReference>
<evidence type="ECO:0000313" key="1">
    <source>
        <dbReference type="EMBL" id="MPC37255.1"/>
    </source>
</evidence>
<name>A0A5B7EV03_PORTR</name>
<organism evidence="1 2">
    <name type="scientific">Portunus trituberculatus</name>
    <name type="common">Swimming crab</name>
    <name type="synonym">Neptunus trituberculatus</name>
    <dbReference type="NCBI Taxonomy" id="210409"/>
    <lineage>
        <taxon>Eukaryota</taxon>
        <taxon>Metazoa</taxon>
        <taxon>Ecdysozoa</taxon>
        <taxon>Arthropoda</taxon>
        <taxon>Crustacea</taxon>
        <taxon>Multicrustacea</taxon>
        <taxon>Malacostraca</taxon>
        <taxon>Eumalacostraca</taxon>
        <taxon>Eucarida</taxon>
        <taxon>Decapoda</taxon>
        <taxon>Pleocyemata</taxon>
        <taxon>Brachyura</taxon>
        <taxon>Eubrachyura</taxon>
        <taxon>Portunoidea</taxon>
        <taxon>Portunidae</taxon>
        <taxon>Portuninae</taxon>
        <taxon>Portunus</taxon>
    </lineage>
</organism>
<dbReference type="AlphaFoldDB" id="A0A5B7EV03"/>
<gene>
    <name evidence="1" type="ORF">E2C01_030729</name>
</gene>
<proteinExistence type="predicted"/>
<sequence length="110" mass="12008">MMVTAAAPGAEAQVEGITPSNRLLRVTTKDNNASCAGTHLRLMGDSTASLRLYQLHEAIDSRQGSSLPWAASTLSMKKASLSPPGPRWHHVCRPVLIHRRAGQVLDRRDR</sequence>
<protein>
    <submittedName>
        <fullName evidence="1">Uncharacterized protein</fullName>
    </submittedName>
</protein>
<keyword evidence="2" id="KW-1185">Reference proteome</keyword>
<evidence type="ECO:0000313" key="2">
    <source>
        <dbReference type="Proteomes" id="UP000324222"/>
    </source>
</evidence>